<dbReference type="Pfam" id="PF00668">
    <property type="entry name" value="Condensation"/>
    <property type="match status" value="2"/>
</dbReference>
<dbReference type="Pfam" id="PF00296">
    <property type="entry name" value="Bac_luciferase"/>
    <property type="match status" value="1"/>
</dbReference>
<dbReference type="KEGG" id="sgf:HEP81_00134"/>
<dbReference type="Gene3D" id="3.30.559.10">
    <property type="entry name" value="Chloramphenicol acetyltransferase-like domain"/>
    <property type="match status" value="2"/>
</dbReference>
<dbReference type="NCBIfam" id="TIGR01733">
    <property type="entry name" value="AA-adenyl-dom"/>
    <property type="match status" value="1"/>
</dbReference>
<dbReference type="InterPro" id="IPR020845">
    <property type="entry name" value="AMP-binding_CS"/>
</dbReference>
<dbReference type="GO" id="GO:0030170">
    <property type="term" value="F:pyridoxal phosphate binding"/>
    <property type="evidence" value="ECO:0007669"/>
    <property type="project" value="InterPro"/>
</dbReference>
<dbReference type="Gene3D" id="3.30.300.30">
    <property type="match status" value="1"/>
</dbReference>
<dbReference type="PROSITE" id="PS00012">
    <property type="entry name" value="PHOSPHOPANTETHEINE"/>
    <property type="match status" value="1"/>
</dbReference>
<dbReference type="SUPFAM" id="SSF52777">
    <property type="entry name" value="CoA-dependent acyltransferases"/>
    <property type="match status" value="4"/>
</dbReference>
<reference evidence="7 8" key="1">
    <citation type="submission" date="2020-04" db="EMBL/GenBank/DDBJ databases">
        <title>Characterization and engineering of Streptomyces griseofuscus DSM40191 as a potential heterologous host for expression of BGCs.</title>
        <authorList>
            <person name="Gren T."/>
            <person name="Whitford C.M."/>
            <person name="Mohite O.S."/>
            <person name="Joergensen T.S."/>
            <person name="Nielsen J.B."/>
            <person name="Lee S.Y."/>
            <person name="Weber T."/>
        </authorList>
    </citation>
    <scope>NUCLEOTIDE SEQUENCE [LARGE SCALE GENOMIC DNA]</scope>
    <source>
        <strain evidence="7 8">DSM 40191</strain>
    </source>
</reference>
<dbReference type="InterPro" id="IPR045851">
    <property type="entry name" value="AMP-bd_C_sf"/>
</dbReference>
<dbReference type="GO" id="GO:0008483">
    <property type="term" value="F:transaminase activity"/>
    <property type="evidence" value="ECO:0007669"/>
    <property type="project" value="InterPro"/>
</dbReference>
<feature type="region of interest" description="Disordered" evidence="5">
    <location>
        <begin position="1935"/>
        <end position="1986"/>
    </location>
</feature>
<dbReference type="Gene3D" id="3.90.1150.10">
    <property type="entry name" value="Aspartate Aminotransferase, domain 1"/>
    <property type="match status" value="1"/>
</dbReference>
<dbReference type="EMBL" id="CP051006">
    <property type="protein sequence ID" value="QNT90471.1"/>
    <property type="molecule type" value="Genomic_DNA"/>
</dbReference>
<dbReference type="Pfam" id="PF13193">
    <property type="entry name" value="AMP-binding_C"/>
    <property type="match status" value="1"/>
</dbReference>
<dbReference type="SUPFAM" id="SSF53383">
    <property type="entry name" value="PLP-dependent transferases"/>
    <property type="match status" value="1"/>
</dbReference>
<dbReference type="RefSeq" id="WP_037662897.1">
    <property type="nucleotide sequence ID" value="NZ_CP051006.1"/>
</dbReference>
<keyword evidence="4" id="KW-0663">Pyridoxal phosphate</keyword>
<dbReference type="Pfam" id="PF00202">
    <property type="entry name" value="Aminotran_3"/>
    <property type="match status" value="1"/>
</dbReference>
<dbReference type="Gene3D" id="3.40.50.980">
    <property type="match status" value="2"/>
</dbReference>
<evidence type="ECO:0000256" key="2">
    <source>
        <dbReference type="ARBA" id="ARBA00022450"/>
    </source>
</evidence>
<dbReference type="GO" id="GO:0017000">
    <property type="term" value="P:antibiotic biosynthetic process"/>
    <property type="evidence" value="ECO:0007669"/>
    <property type="project" value="UniProtKB-ARBA"/>
</dbReference>
<dbReference type="InterPro" id="IPR025110">
    <property type="entry name" value="AMP-bd_C"/>
</dbReference>
<feature type="compositionally biased region" description="Pro residues" evidence="5">
    <location>
        <begin position="546"/>
        <end position="573"/>
    </location>
</feature>
<dbReference type="GO" id="GO:0031177">
    <property type="term" value="F:phosphopantetheine binding"/>
    <property type="evidence" value="ECO:0007669"/>
    <property type="project" value="InterPro"/>
</dbReference>
<dbReference type="SUPFAM" id="SSF47336">
    <property type="entry name" value="ACP-like"/>
    <property type="match status" value="1"/>
</dbReference>
<dbReference type="PROSITE" id="PS00455">
    <property type="entry name" value="AMP_BINDING"/>
    <property type="match status" value="1"/>
</dbReference>
<evidence type="ECO:0000313" key="7">
    <source>
        <dbReference type="EMBL" id="QNT90471.1"/>
    </source>
</evidence>
<evidence type="ECO:0000256" key="1">
    <source>
        <dbReference type="ARBA" id="ARBA00001957"/>
    </source>
</evidence>
<evidence type="ECO:0000313" key="8">
    <source>
        <dbReference type="Proteomes" id="UP000516422"/>
    </source>
</evidence>
<dbReference type="CDD" id="cd05930">
    <property type="entry name" value="A_NRPS"/>
    <property type="match status" value="1"/>
</dbReference>
<keyword evidence="3" id="KW-0597">Phosphoprotein</keyword>
<dbReference type="InterPro" id="IPR010071">
    <property type="entry name" value="AA_adenyl_dom"/>
</dbReference>
<dbReference type="Pfam" id="PF00550">
    <property type="entry name" value="PP-binding"/>
    <property type="match status" value="1"/>
</dbReference>
<dbReference type="PANTHER" id="PTHR45527">
    <property type="entry name" value="NONRIBOSOMAL PEPTIDE SYNTHETASE"/>
    <property type="match status" value="1"/>
</dbReference>
<keyword evidence="7" id="KW-0413">Isomerase</keyword>
<dbReference type="GO" id="GO:0016705">
    <property type="term" value="F:oxidoreductase activity, acting on paired donors, with incorporation or reduction of molecular oxygen"/>
    <property type="evidence" value="ECO:0007669"/>
    <property type="project" value="InterPro"/>
</dbReference>
<dbReference type="InterPro" id="IPR015421">
    <property type="entry name" value="PyrdxlP-dep_Trfase_major"/>
</dbReference>
<dbReference type="GO" id="GO:0005737">
    <property type="term" value="C:cytoplasm"/>
    <property type="evidence" value="ECO:0007669"/>
    <property type="project" value="TreeGrafter"/>
</dbReference>
<dbReference type="EC" id="5.4.3.8" evidence="7"/>
<dbReference type="NCBIfam" id="TIGR04020">
    <property type="entry name" value="seco_metab_LLM"/>
    <property type="match status" value="1"/>
</dbReference>
<accession>A0A7H1PQZ1</accession>
<dbReference type="InterPro" id="IPR006162">
    <property type="entry name" value="Ppantetheine_attach_site"/>
</dbReference>
<dbReference type="Gene3D" id="3.20.20.30">
    <property type="entry name" value="Luciferase-like domain"/>
    <property type="match status" value="1"/>
</dbReference>
<dbReference type="InterPro" id="IPR036661">
    <property type="entry name" value="Luciferase-like_sf"/>
</dbReference>
<feature type="region of interest" description="Disordered" evidence="5">
    <location>
        <begin position="531"/>
        <end position="611"/>
    </location>
</feature>
<dbReference type="PROSITE" id="PS50075">
    <property type="entry name" value="CARRIER"/>
    <property type="match status" value="1"/>
</dbReference>
<dbReference type="GeneID" id="91459807"/>
<name>A0A7H1PQZ1_9ACTN</name>
<feature type="region of interest" description="Disordered" evidence="5">
    <location>
        <begin position="28"/>
        <end position="73"/>
    </location>
</feature>
<evidence type="ECO:0000256" key="4">
    <source>
        <dbReference type="ARBA" id="ARBA00022898"/>
    </source>
</evidence>
<dbReference type="SUPFAM" id="SSF51679">
    <property type="entry name" value="Bacterial luciferase-like"/>
    <property type="match status" value="1"/>
</dbReference>
<dbReference type="CDD" id="cd19531">
    <property type="entry name" value="LCL_NRPS-like"/>
    <property type="match status" value="1"/>
</dbReference>
<feature type="compositionally biased region" description="Low complexity" evidence="5">
    <location>
        <begin position="32"/>
        <end position="49"/>
    </location>
</feature>
<dbReference type="InterPro" id="IPR015424">
    <property type="entry name" value="PyrdxlP-dep_Trfase"/>
</dbReference>
<dbReference type="InterPro" id="IPR036736">
    <property type="entry name" value="ACP-like_sf"/>
</dbReference>
<dbReference type="Pfam" id="PF00501">
    <property type="entry name" value="AMP-binding"/>
    <property type="match status" value="1"/>
</dbReference>
<proteinExistence type="predicted"/>
<dbReference type="GO" id="GO:0043041">
    <property type="term" value="P:amino acid activation for nonribosomal peptide biosynthetic process"/>
    <property type="evidence" value="ECO:0007669"/>
    <property type="project" value="TreeGrafter"/>
</dbReference>
<dbReference type="InterPro" id="IPR015422">
    <property type="entry name" value="PyrdxlP-dep_Trfase_small"/>
</dbReference>
<gene>
    <name evidence="7" type="primary">hemL_1</name>
    <name evidence="7" type="ORF">HEP81_00134</name>
</gene>
<dbReference type="Gene3D" id="3.30.559.30">
    <property type="entry name" value="Nonribosomal peptide synthetase, condensation domain"/>
    <property type="match status" value="2"/>
</dbReference>
<dbReference type="InterPro" id="IPR000873">
    <property type="entry name" value="AMP-dep_synth/lig_dom"/>
</dbReference>
<evidence type="ECO:0000256" key="5">
    <source>
        <dbReference type="SAM" id="MobiDB-lite"/>
    </source>
</evidence>
<dbReference type="GO" id="GO:0042286">
    <property type="term" value="F:glutamate-1-semialdehyde 2,1-aminomutase activity"/>
    <property type="evidence" value="ECO:0007669"/>
    <property type="project" value="UniProtKB-EC"/>
</dbReference>
<dbReference type="Proteomes" id="UP000516422">
    <property type="component" value="Chromosome"/>
</dbReference>
<dbReference type="SMART" id="SM00823">
    <property type="entry name" value="PKS_PP"/>
    <property type="match status" value="1"/>
</dbReference>
<dbReference type="PANTHER" id="PTHR45527:SF1">
    <property type="entry name" value="FATTY ACID SYNTHASE"/>
    <property type="match status" value="1"/>
</dbReference>
<feature type="compositionally biased region" description="Low complexity" evidence="5">
    <location>
        <begin position="574"/>
        <end position="595"/>
    </location>
</feature>
<protein>
    <submittedName>
        <fullName evidence="7">Glutamate-1-semialdehyde 2,1-aminomutase</fullName>
        <ecNumber evidence="7">5.4.3.8</ecNumber>
    </submittedName>
</protein>
<feature type="domain" description="Carrier" evidence="6">
    <location>
        <begin position="1983"/>
        <end position="2060"/>
    </location>
</feature>
<dbReference type="InterPro" id="IPR020806">
    <property type="entry name" value="PKS_PP-bd"/>
</dbReference>
<dbReference type="Gene3D" id="2.30.38.10">
    <property type="entry name" value="Luciferase, Domain 3"/>
    <property type="match status" value="1"/>
</dbReference>
<keyword evidence="2" id="KW-0596">Phosphopantetheine</keyword>
<dbReference type="Gene3D" id="1.10.1200.10">
    <property type="entry name" value="ACP-like"/>
    <property type="match status" value="1"/>
</dbReference>
<dbReference type="InterPro" id="IPR005814">
    <property type="entry name" value="Aminotrans_3"/>
</dbReference>
<dbReference type="InterPro" id="IPR001242">
    <property type="entry name" value="Condensation_dom"/>
</dbReference>
<evidence type="ECO:0000256" key="3">
    <source>
        <dbReference type="ARBA" id="ARBA00022553"/>
    </source>
</evidence>
<feature type="compositionally biased region" description="Basic and acidic residues" evidence="5">
    <location>
        <begin position="1958"/>
        <end position="1973"/>
    </location>
</feature>
<dbReference type="InterPro" id="IPR011251">
    <property type="entry name" value="Luciferase-like_dom"/>
</dbReference>
<dbReference type="InterPro" id="IPR023213">
    <property type="entry name" value="CAT-like_dom_sf"/>
</dbReference>
<dbReference type="InterPro" id="IPR009081">
    <property type="entry name" value="PP-bd_ACP"/>
</dbReference>
<dbReference type="InterPro" id="IPR024011">
    <property type="entry name" value="Biosynth_lucif-like_mOase_dom"/>
</dbReference>
<comment type="cofactor">
    <cofactor evidence="1">
        <name>pantetheine 4'-phosphate</name>
        <dbReference type="ChEBI" id="CHEBI:47942"/>
    </cofactor>
</comment>
<dbReference type="GO" id="GO:0044550">
    <property type="term" value="P:secondary metabolite biosynthetic process"/>
    <property type="evidence" value="ECO:0007669"/>
    <property type="project" value="TreeGrafter"/>
</dbReference>
<dbReference type="Gene3D" id="3.40.640.10">
    <property type="entry name" value="Type I PLP-dependent aspartate aminotransferase-like (Major domain)"/>
    <property type="match status" value="1"/>
</dbReference>
<feature type="compositionally biased region" description="Low complexity" evidence="5">
    <location>
        <begin position="1935"/>
        <end position="1951"/>
    </location>
</feature>
<dbReference type="SUPFAM" id="SSF56801">
    <property type="entry name" value="Acetyl-CoA synthetase-like"/>
    <property type="match status" value="1"/>
</dbReference>
<evidence type="ECO:0000259" key="6">
    <source>
        <dbReference type="PROSITE" id="PS50075"/>
    </source>
</evidence>
<dbReference type="GO" id="GO:0008610">
    <property type="term" value="P:lipid biosynthetic process"/>
    <property type="evidence" value="ECO:0007669"/>
    <property type="project" value="UniProtKB-ARBA"/>
</dbReference>
<sequence>MSDLDELTASLDRDLAAMTDLAGHIAGRLGTPASAPPASEAPSASPAAEVHGPRVTVAPGSGMVRDASPPSQRAHLDDLVRRFTAKTPTSKSIAARHRRVLADSRAVVGFRRATKEMLYPLAGSNASGSRLEDVDGNSYVDITMGFGVLLFGHEPDFVREAVREHLARGIRLGPRSTETGEAAELLAGLTGMERVAFANSGTEANAAAIRLARAATGRDRIVTFQGAYHGHADNVLGRPSGGGAVPVSRGIPQSAVADLTVLTYGSEEALEAIERDASRIAAVVVEPVQSRHPALQPVEFVRRLRELTRRHGIVLLFDEMLTGFRPAARGAQELYGVVPDLATYGKLIGGGFPIGAIAGRADILDGVDGGYWAYGDDSTPPSDTTFFGGTYLQHPVSMTAARAVLGHLKEHSPTLQERLNARTAALGTGLNSFFEEEEFPLRVRWFGSQFRFEHHADMELLYQHLLLRGVYVWEWRNFFLSTAHTDEDVAFVADAVRGSLRELRAAGFFPTRRPAASGQAPRATVPVLDSASTAPTAHRGSATPPAVAPAPAPVPAQPPAPRRVSPSAPPPAAEPVSAAASVPAAPVPAVAAPRPGSGTEAETASAPACQRQVRRHTPDFSLYFFGDYPQPPDGDRAGRYELLLEAARFADKHGFHALWMPERHFNSFGGLFPNPAVLAAALSRETRRVRLNAGSVVLPLHDPIRVAEEWSMVDNLSGGRVGLGVASGWNANDFVFFPERFGRHKEEMFRQLEEVRRFWRGEPLLRATGDGDREVRLFPRPVQDAPPMYTAVVGNPASYEQAARHDLGIVTNLMTQSVEQLAENIARYRDARARHGLDPDAGRVAVLLHTYLGECHDTTRAEAFEPMARYMRASLALFNGVTNSLGHQVDLSTFSDADLDALFRQAYGRYCDQRSLIGTVEGVQPVVDAVAAAGADEIVALVDFGVPPALLRSGLPHLDALRRRTRQRAAETEAPLSPGQERIWFHENLLPGRTAYNEVKAVRLDGPLDTVALHEALRTLVARHASLRTVFRESGGEPRQVVRAAGEPDFAVVDGGNDGDAAVARVLAEESARRHDLAEGPLFVTRLVRTGPDRHVLVLSFHHLVVDAASAAVLSGDLSALYRAARDRTEVELAPLTWSYAEHAAERRAAGDGRSAAADLTHWRSVLGGPLPVLDLPADRPRPPVMTSNGRAVFRTLDAGLSRRLRELSRANRSTLFMTLLAGYAAMLHRVTGQEDIVVGTPVSDRPERAKGLIGFFVNTLALRFDLSGDPSFRTLLRRVRSVALDAYDHAGVPFETVVRELSPERRTDRTPVFQVLAEFQPTEPFRFDLPGIAATPLDAGPDKALTDLTVYFTDQPQGIRCHLEYNSDLFDPETVDGFFGVLDALLTAAADAPDTPLSAALRTAAEGDPVPESWEHGAERPVDATTLDAWVARRAGERPDAPAVLDRGSVLTYGELDERASRLAAALREQGPLADDPAAVVAVRLPRSADLVVAALAVLRTGRAYVPLDPSLGAARAAQVIAECGARAVVCLPEAAAELGLPATVAVVPPDASPTGPAGATVSGVPGTRDGASPCCVLYTSGSTGVPKGVVLTHRGLVDLCQWHHRRFGLRESDRSALVSSQSFDGSLLELWPALTAGASVAVADDAVRRDPRDLARWYAAHRVTVAFLPTALGEQVLRLPAGDQPPLRVLMLGGEALRTRPRREAPYETVNIYGPTETTVLCTTDTVAPDGEGPVPIGRPADNVRLRVVDEADKPVPVGAVGELLVGGPGLALGYRGLPDLTAERFTADPVGGDRAADRFYRTGDLVRWTPLGRLEFVGRRDDQVKIRGFRVEPEEAARALNELTGVARAVVLGLRRENGEAYLAAYVEPDRALGDDRPQREAFAGRLAAELAARLPDHLVPRAWRIVPVLPLTGTGKLDRDALPAPDLVTPAARPASPAGSARPAVVAKATEPVHPTEHGTTGDHGERGIMESGRTPGTDRRGQVERRLWELWAQEFGLAPEQLGADAHFFDLGGHSLSAMRLVNRVREEWGDDYPMVLFYQEPTLGAMAARLTGSGAAPALREGPATETQARFAELHAVHDRPQVFNVGLRVTLRGPLDEDALRRALDGLVERHEALRTRLVRDGEGAWRQEVLAPRPVDFPVEDLTGLSGPDREAALRRAAERAAETPLDPSTGEVLSGRLLRAGEQERTLLLVLHHCACDGWAVSLLLRELAVLYRAFLDGTDHGLPSAPQQIEHAHREAERDAATFGRRLEYWLRELDGADFSATVPPDRRRPETLSGRGGVVTFTVPAEVRADVQRLAARRGTTPFAVTAAALGRTIAGEAGAADVLLNISYANRESSADEALVACTVTGFTLRVRDAAAGPFAHLVDRVSLTALRGMDHALPARRIAPAMRERTGAEMPAMLPLGFAYQSSLDTGLSLPGVTTSVEDLAPAAARSEFIVVLTPAGDVLEGAVEYSADLWDRETVESWTGRYLGVLRKSVREALDG</sequence>
<organism evidence="7 8">
    <name type="scientific">Streptomyces griseofuscus</name>
    <dbReference type="NCBI Taxonomy" id="146922"/>
    <lineage>
        <taxon>Bacteria</taxon>
        <taxon>Bacillati</taxon>
        <taxon>Actinomycetota</taxon>
        <taxon>Actinomycetes</taxon>
        <taxon>Kitasatosporales</taxon>
        <taxon>Streptomycetaceae</taxon>
        <taxon>Streptomyces</taxon>
    </lineage>
</organism>